<evidence type="ECO:0000313" key="3">
    <source>
        <dbReference type="EMBL" id="CDM67375.1"/>
    </source>
</evidence>
<dbReference type="InterPro" id="IPR026881">
    <property type="entry name" value="WYL_dom"/>
</dbReference>
<feature type="domain" description="WYL" evidence="1">
    <location>
        <begin position="137"/>
        <end position="201"/>
    </location>
</feature>
<dbReference type="PANTHER" id="PTHR34580">
    <property type="match status" value="1"/>
</dbReference>
<evidence type="ECO:0000259" key="1">
    <source>
        <dbReference type="Pfam" id="PF13280"/>
    </source>
</evidence>
<dbReference type="PANTHER" id="PTHR34580:SF1">
    <property type="entry name" value="PROTEIN PAFC"/>
    <property type="match status" value="1"/>
</dbReference>
<dbReference type="KEGG" id="clt:CM240_0205"/>
<dbReference type="HOGENOM" id="CLU_041141_4_2_9"/>
<organism evidence="3 4">
    <name type="scientific">Clostridium bornimense</name>
    <dbReference type="NCBI Taxonomy" id="1216932"/>
    <lineage>
        <taxon>Bacteria</taxon>
        <taxon>Bacillati</taxon>
        <taxon>Bacillota</taxon>
        <taxon>Clostridia</taxon>
        <taxon>Eubacteriales</taxon>
        <taxon>Clostridiaceae</taxon>
        <taxon>Clostridium</taxon>
    </lineage>
</organism>
<name>W6SCP2_9CLOT</name>
<dbReference type="RefSeq" id="WP_044035840.1">
    <property type="nucleotide sequence ID" value="NZ_HG917868.1"/>
</dbReference>
<protein>
    <submittedName>
        <fullName evidence="3">Putative transcriptional regulator</fullName>
    </submittedName>
</protein>
<dbReference type="Proteomes" id="UP000019426">
    <property type="component" value="Chromosome M2/40_rep1"/>
</dbReference>
<dbReference type="PATRIC" id="fig|1216932.3.peg.184"/>
<reference evidence="3 4" key="1">
    <citation type="submission" date="2013-11" db="EMBL/GenBank/DDBJ databases">
        <title>Complete genome sequence of Clostridum sp. M2/40.</title>
        <authorList>
            <person name="Wibberg D."/>
            <person name="Puehler A."/>
            <person name="Schlueter A."/>
        </authorList>
    </citation>
    <scope>NUCLEOTIDE SEQUENCE [LARGE SCALE GENOMIC DNA]</scope>
    <source>
        <strain evidence="4">M2/40</strain>
    </source>
</reference>
<dbReference type="EMBL" id="HG917868">
    <property type="protein sequence ID" value="CDM67375.1"/>
    <property type="molecule type" value="Genomic_DNA"/>
</dbReference>
<dbReference type="AlphaFoldDB" id="W6SCP2"/>
<dbReference type="InterPro" id="IPR051534">
    <property type="entry name" value="CBASS_pafABC_assoc_protein"/>
</dbReference>
<dbReference type="STRING" id="1216932.CM240_0205"/>
<gene>
    <name evidence="3" type="ORF">CM240_0205</name>
</gene>
<evidence type="ECO:0000259" key="2">
    <source>
        <dbReference type="Pfam" id="PF25583"/>
    </source>
</evidence>
<accession>W6SCP2</accession>
<dbReference type="InterPro" id="IPR057727">
    <property type="entry name" value="WCX_dom"/>
</dbReference>
<dbReference type="PROSITE" id="PS52050">
    <property type="entry name" value="WYL"/>
    <property type="match status" value="1"/>
</dbReference>
<keyword evidence="4" id="KW-1185">Reference proteome</keyword>
<sequence>MLGNLLKMWFMLLDGRVRQIKDIARELEVSERQVKRYKEELAVYVDIESITGKYGGYRLRETYIPFKGLLTEEETELLRYYIDSLDSFPLEEKDKINKIIGKINYSILNKNDNVSNFNEIIPYSTVRMMDENRKNLISDIYKAIVENREVDITYKNNNGKCTKRKVQPYKYITYKGEKYLVAYCLMREDIRYFKMIRIQCYKLLDSIFNRTIDIDNVINQEIHNSVGIFGGKEYKLVLEVSPPMANTISERIWVEDQCVEELEQGEIRFTATMKGGPEIISWILSMGDTVKVIEPLELKDEIGEKLKKMIRNL</sequence>
<dbReference type="eggNOG" id="COG2378">
    <property type="taxonomic scope" value="Bacteria"/>
</dbReference>
<dbReference type="OrthoDB" id="9767131at2"/>
<evidence type="ECO:0000313" key="4">
    <source>
        <dbReference type="Proteomes" id="UP000019426"/>
    </source>
</evidence>
<dbReference type="Pfam" id="PF25583">
    <property type="entry name" value="WCX"/>
    <property type="match status" value="1"/>
</dbReference>
<feature type="domain" description="WCX" evidence="2">
    <location>
        <begin position="233"/>
        <end position="309"/>
    </location>
</feature>
<proteinExistence type="predicted"/>
<dbReference type="Pfam" id="PF13280">
    <property type="entry name" value="WYL"/>
    <property type="match status" value="1"/>
</dbReference>